<accession>A0A0F9FU71</accession>
<gene>
    <name evidence="1" type="ORF">LCGC14_1909200</name>
</gene>
<sequence length="55" mass="6117">MKSFLMYCLAALLGAVFYSGLTEAHPPCDANPPQCRYVQVVNPITGQLEQQYVCH</sequence>
<name>A0A0F9FU71_9ZZZZ</name>
<organism evidence="1">
    <name type="scientific">marine sediment metagenome</name>
    <dbReference type="NCBI Taxonomy" id="412755"/>
    <lineage>
        <taxon>unclassified sequences</taxon>
        <taxon>metagenomes</taxon>
        <taxon>ecological metagenomes</taxon>
    </lineage>
</organism>
<reference evidence="1" key="1">
    <citation type="journal article" date="2015" name="Nature">
        <title>Complex archaea that bridge the gap between prokaryotes and eukaryotes.</title>
        <authorList>
            <person name="Spang A."/>
            <person name="Saw J.H."/>
            <person name="Jorgensen S.L."/>
            <person name="Zaremba-Niedzwiedzka K."/>
            <person name="Martijn J."/>
            <person name="Lind A.E."/>
            <person name="van Eijk R."/>
            <person name="Schleper C."/>
            <person name="Guy L."/>
            <person name="Ettema T.J."/>
        </authorList>
    </citation>
    <scope>NUCLEOTIDE SEQUENCE</scope>
</reference>
<dbReference type="EMBL" id="LAZR01020135">
    <property type="protein sequence ID" value="KKL89989.1"/>
    <property type="molecule type" value="Genomic_DNA"/>
</dbReference>
<evidence type="ECO:0000313" key="1">
    <source>
        <dbReference type="EMBL" id="KKL89989.1"/>
    </source>
</evidence>
<proteinExistence type="predicted"/>
<comment type="caution">
    <text evidence="1">The sequence shown here is derived from an EMBL/GenBank/DDBJ whole genome shotgun (WGS) entry which is preliminary data.</text>
</comment>
<dbReference type="AlphaFoldDB" id="A0A0F9FU71"/>
<protein>
    <submittedName>
        <fullName evidence="1">Uncharacterized protein</fullName>
    </submittedName>
</protein>